<dbReference type="SUPFAM" id="SSF89796">
    <property type="entry name" value="CoA-transferase family III (CaiB/BaiF)"/>
    <property type="match status" value="1"/>
</dbReference>
<dbReference type="InterPro" id="IPR023606">
    <property type="entry name" value="CoA-Trfase_III_dom_1_sf"/>
</dbReference>
<dbReference type="EC" id="2.8.3.16" evidence="1"/>
<dbReference type="AlphaFoldDB" id="A0A011N1K4"/>
<dbReference type="InterPro" id="IPR026347">
    <property type="entry name" value="Mct-like"/>
</dbReference>
<dbReference type="PATRIC" id="fig|1454001.3.peg.1024"/>
<dbReference type="GO" id="GO:0033608">
    <property type="term" value="F:formyl-CoA transferase activity"/>
    <property type="evidence" value="ECO:0007669"/>
    <property type="project" value="UniProtKB-EC"/>
</dbReference>
<organism evidence="1 2">
    <name type="scientific">Candidatus Accumulibacter adjunctus</name>
    <dbReference type="NCBI Taxonomy" id="1454001"/>
    <lineage>
        <taxon>Bacteria</taxon>
        <taxon>Pseudomonadati</taxon>
        <taxon>Pseudomonadota</taxon>
        <taxon>Betaproteobacteria</taxon>
        <taxon>Candidatus Accumulibacter</taxon>
    </lineage>
</organism>
<evidence type="ECO:0000313" key="2">
    <source>
        <dbReference type="Proteomes" id="UP000020218"/>
    </source>
</evidence>
<dbReference type="EMBL" id="JFAX01000004">
    <property type="protein sequence ID" value="EXI68766.1"/>
    <property type="molecule type" value="Genomic_DNA"/>
</dbReference>
<dbReference type="Gene3D" id="3.30.1540.10">
    <property type="entry name" value="formyl-coa transferase, domain 3"/>
    <property type="match status" value="1"/>
</dbReference>
<accession>A0A011N1K4</accession>
<keyword evidence="1" id="KW-0808">Transferase</keyword>
<dbReference type="InterPro" id="IPR003673">
    <property type="entry name" value="CoA-Trfase_fam_III"/>
</dbReference>
<dbReference type="Pfam" id="PF02515">
    <property type="entry name" value="CoA_transf_3"/>
    <property type="match status" value="1"/>
</dbReference>
<dbReference type="InterPro" id="IPR044855">
    <property type="entry name" value="CoA-Trfase_III_dom3_sf"/>
</dbReference>
<reference evidence="1" key="1">
    <citation type="submission" date="2014-02" db="EMBL/GenBank/DDBJ databases">
        <title>Expanding our view of genomic diversity in Candidatus Accumulibacter clades.</title>
        <authorList>
            <person name="Skennerton C.T."/>
            <person name="Barr J.J."/>
            <person name="Slater F.R."/>
            <person name="Bond P.L."/>
            <person name="Tyson G.W."/>
        </authorList>
    </citation>
    <scope>NUCLEOTIDE SEQUENCE [LARGE SCALE GENOMIC DNA]</scope>
</reference>
<dbReference type="NCBIfam" id="TIGR04253">
    <property type="entry name" value="mesacon_CoA_iso"/>
    <property type="match status" value="1"/>
</dbReference>
<dbReference type="PANTHER" id="PTHR48228:SF5">
    <property type="entry name" value="ALPHA-METHYLACYL-COA RACEMASE"/>
    <property type="match status" value="1"/>
</dbReference>
<gene>
    <name evidence="1" type="primary">frc_1</name>
    <name evidence="1" type="ORF">AW08_01078</name>
</gene>
<dbReference type="Proteomes" id="UP000020218">
    <property type="component" value="Unassembled WGS sequence"/>
</dbReference>
<dbReference type="InterPro" id="IPR050509">
    <property type="entry name" value="CoA-transferase_III"/>
</dbReference>
<dbReference type="PANTHER" id="PTHR48228">
    <property type="entry name" value="SUCCINYL-COA--D-CITRAMALATE COA-TRANSFERASE"/>
    <property type="match status" value="1"/>
</dbReference>
<evidence type="ECO:0000313" key="1">
    <source>
        <dbReference type="EMBL" id="EXI68766.1"/>
    </source>
</evidence>
<keyword evidence="2" id="KW-1185">Reference proteome</keyword>
<comment type="caution">
    <text evidence="1">The sequence shown here is derived from an EMBL/GenBank/DDBJ whole genome shotgun (WGS) entry which is preliminary data.</text>
</comment>
<proteinExistence type="predicted"/>
<protein>
    <submittedName>
        <fullName evidence="1">Formyl-coenzyme A transferase</fullName>
        <ecNumber evidence="1">2.8.3.16</ecNumber>
    </submittedName>
</protein>
<name>A0A011N1K4_9PROT</name>
<sequence>MQGILKGLRVVEGSAFVAAPLGGMTLAQLGAEVIRFDPPGGGLDQGRWPLTLDGRHSLFWAGLNKGKRSIVVDFRFPRGQELLTRLICAPGEQAGLFSTNFPARGWLAYEALQAQREDLIMVNLCGRRDGSSEVDYTLNPQVGLPMMTGPISSPEMVNHVFPAWDFISGQMIAVGLLAAERHRRLSGEGQLVRLALKDVALAMLGNFGMLAEVMVNDGDRPRQGNYLYGAFGRDFCTLDGKRLMIVGLTAMQWHRLLKATGLRQAIAELAARLGLDLEDEGNRYRARQQIAALLEPWFHARTLAEAAQTLDAHGVTWGPYRSVRETIARDPDCSTDNPMFSLVEQPGIGSYLMPATPLDFSRVPRLPPMPAPRLGEHTDEILLDILGLSEAEVGRLHDARIVAGPA</sequence>
<dbReference type="STRING" id="1454001.AW08_01078"/>
<dbReference type="Gene3D" id="3.40.50.10540">
    <property type="entry name" value="Crotonobetainyl-coa:carnitine coa-transferase, domain 1"/>
    <property type="match status" value="1"/>
</dbReference>